<keyword evidence="2" id="KW-1185">Reference proteome</keyword>
<protein>
    <submittedName>
        <fullName evidence="1">Uncharacterized protein</fullName>
    </submittedName>
</protein>
<dbReference type="Proteomes" id="UP000054928">
    <property type="component" value="Unassembled WGS sequence"/>
</dbReference>
<evidence type="ECO:0000313" key="1">
    <source>
        <dbReference type="EMBL" id="CEG45397.1"/>
    </source>
</evidence>
<name>A0A0P1AU12_PLAHL</name>
<reference evidence="2" key="1">
    <citation type="submission" date="2014-09" db="EMBL/GenBank/DDBJ databases">
        <authorList>
            <person name="Sharma Rahul"/>
            <person name="Thines Marco"/>
        </authorList>
    </citation>
    <scope>NUCLEOTIDE SEQUENCE [LARGE SCALE GENOMIC DNA]</scope>
</reference>
<organism evidence="1 2">
    <name type="scientific">Plasmopara halstedii</name>
    <name type="common">Downy mildew of sunflower</name>
    <dbReference type="NCBI Taxonomy" id="4781"/>
    <lineage>
        <taxon>Eukaryota</taxon>
        <taxon>Sar</taxon>
        <taxon>Stramenopiles</taxon>
        <taxon>Oomycota</taxon>
        <taxon>Peronosporomycetes</taxon>
        <taxon>Peronosporales</taxon>
        <taxon>Peronosporaceae</taxon>
        <taxon>Plasmopara</taxon>
    </lineage>
</organism>
<dbReference type="AlphaFoldDB" id="A0A0P1AU12"/>
<dbReference type="EMBL" id="CCYD01001572">
    <property type="protein sequence ID" value="CEG45397.1"/>
    <property type="molecule type" value="Genomic_DNA"/>
</dbReference>
<dbReference type="RefSeq" id="XP_024581766.1">
    <property type="nucleotide sequence ID" value="XM_024716138.1"/>
</dbReference>
<dbReference type="GeneID" id="36396751"/>
<evidence type="ECO:0000313" key="2">
    <source>
        <dbReference type="Proteomes" id="UP000054928"/>
    </source>
</evidence>
<proteinExistence type="predicted"/>
<accession>A0A0P1AU12</accession>
<sequence length="105" mass="11427">MELSSGIKLISVCTEQTVAKSVVQKMLSTSCIVLVFSGSPANIVAHLLCEALLRSRSIDRVALPPVDSKSKLGKLILDLPSAQMYVPSMGKIIWKDSLRGPFWII</sequence>